<evidence type="ECO:0000256" key="5">
    <source>
        <dbReference type="ARBA" id="ARBA00022741"/>
    </source>
</evidence>
<comment type="catalytic activity">
    <reaction evidence="1">
        <text>ATP + protein L-histidine = ADP + protein N-phospho-L-histidine.</text>
        <dbReference type="EC" id="2.7.13.3"/>
    </reaction>
</comment>
<dbReference type="RefSeq" id="WP_223911987.1">
    <property type="nucleotide sequence ID" value="NZ_AP024238.1"/>
</dbReference>
<keyword evidence="11" id="KW-1185">Reference proteome</keyword>
<gene>
    <name evidence="10" type="ORF">MIZ03_2123</name>
</gene>
<evidence type="ECO:0000256" key="7">
    <source>
        <dbReference type="ARBA" id="ARBA00022840"/>
    </source>
</evidence>
<reference evidence="10 11" key="1">
    <citation type="journal article" date="2021" name="Microbiol. Spectr.">
        <title>A Single Bacterium Capable of Oxidation and Reduction of Iron at Circumneutral pH.</title>
        <authorList>
            <person name="Kato S."/>
            <person name="Ohkuma M."/>
        </authorList>
    </citation>
    <scope>NUCLEOTIDE SEQUENCE [LARGE SCALE GENOMIC DNA]</scope>
    <source>
        <strain evidence="10 11">MIZ03</strain>
    </source>
</reference>
<keyword evidence="5" id="KW-0547">Nucleotide-binding</keyword>
<dbReference type="InterPro" id="IPR036890">
    <property type="entry name" value="HATPase_C_sf"/>
</dbReference>
<dbReference type="InterPro" id="IPR005467">
    <property type="entry name" value="His_kinase_dom"/>
</dbReference>
<keyword evidence="6" id="KW-0418">Kinase</keyword>
<proteinExistence type="predicted"/>
<dbReference type="EMBL" id="AP024238">
    <property type="protein sequence ID" value="BCO27235.1"/>
    <property type="molecule type" value="Genomic_DNA"/>
</dbReference>
<evidence type="ECO:0000259" key="9">
    <source>
        <dbReference type="PROSITE" id="PS50109"/>
    </source>
</evidence>
<evidence type="ECO:0000256" key="2">
    <source>
        <dbReference type="ARBA" id="ARBA00012438"/>
    </source>
</evidence>
<dbReference type="SUPFAM" id="SSF55874">
    <property type="entry name" value="ATPase domain of HSP90 chaperone/DNA topoisomerase II/histidine kinase"/>
    <property type="match status" value="1"/>
</dbReference>
<keyword evidence="8" id="KW-0902">Two-component regulatory system</keyword>
<name>A0ABN6D5D9_9BURK</name>
<dbReference type="CDD" id="cd16917">
    <property type="entry name" value="HATPase_UhpB-NarQ-NarX-like"/>
    <property type="match status" value="1"/>
</dbReference>
<dbReference type="Pfam" id="PF02518">
    <property type="entry name" value="HATPase_c"/>
    <property type="match status" value="1"/>
</dbReference>
<dbReference type="SMART" id="SM00065">
    <property type="entry name" value="GAF"/>
    <property type="match status" value="1"/>
</dbReference>
<dbReference type="Proteomes" id="UP000824366">
    <property type="component" value="Chromosome"/>
</dbReference>
<organism evidence="10 11">
    <name type="scientific">Rhodoferax lithotrophicus</name>
    <dbReference type="NCBI Taxonomy" id="2798804"/>
    <lineage>
        <taxon>Bacteria</taxon>
        <taxon>Pseudomonadati</taxon>
        <taxon>Pseudomonadota</taxon>
        <taxon>Betaproteobacteria</taxon>
        <taxon>Burkholderiales</taxon>
        <taxon>Comamonadaceae</taxon>
        <taxon>Rhodoferax</taxon>
    </lineage>
</organism>
<dbReference type="Pfam" id="PF07730">
    <property type="entry name" value="HisKA_3"/>
    <property type="match status" value="1"/>
</dbReference>
<feature type="domain" description="Histidine kinase" evidence="9">
    <location>
        <begin position="192"/>
        <end position="398"/>
    </location>
</feature>
<dbReference type="InterPro" id="IPR050482">
    <property type="entry name" value="Sensor_HK_TwoCompSys"/>
</dbReference>
<dbReference type="Pfam" id="PF13185">
    <property type="entry name" value="GAF_2"/>
    <property type="match status" value="1"/>
</dbReference>
<dbReference type="Gene3D" id="3.30.450.40">
    <property type="match status" value="1"/>
</dbReference>
<keyword evidence="7" id="KW-0067">ATP-binding</keyword>
<sequence>MTVVTTHPAALPNQSSFESELVASMLACNLAKPEDLEALLGRFLNSIIPLAGAQGGAVRVLTDDGKSMRLVAQQGLPDDVVQTERLVDRQCGVCGSSASSDVLTWVDDLSGCAQHGRTRYFGLQCKSMLAISLPHGQAILGIYNLFFDSNRPVDVPIQTLLRLVGQLLGLTLHNARIERERLRVTVLKERQEMVNEMHDALAQTLAYARMRLPLLSDAIVAHDEPHALKYLADLRTAVTEVHDNLREIMTYFRTRMDPLGLLHALGTISDSFFSKNAIALEIRNTVPNLNLSDEQEVQVFYIIQEALANIAKHSMARHAVVVISSTPQHLEFLIEDDGLGMDEPSVATIVTSARPLVPSTHFGLDIMQSRAHRLGGRLEVGSKDSVGTRVRLRIPHQTPSAKVMS</sequence>
<dbReference type="PANTHER" id="PTHR24421">
    <property type="entry name" value="NITRATE/NITRITE SENSOR PROTEIN NARX-RELATED"/>
    <property type="match status" value="1"/>
</dbReference>
<keyword evidence="3" id="KW-0597">Phosphoprotein</keyword>
<dbReference type="InterPro" id="IPR003018">
    <property type="entry name" value="GAF"/>
</dbReference>
<evidence type="ECO:0000256" key="3">
    <source>
        <dbReference type="ARBA" id="ARBA00022553"/>
    </source>
</evidence>
<evidence type="ECO:0000256" key="6">
    <source>
        <dbReference type="ARBA" id="ARBA00022777"/>
    </source>
</evidence>
<dbReference type="EC" id="2.7.13.3" evidence="2"/>
<dbReference type="PANTHER" id="PTHR24421:SF10">
    <property type="entry name" value="NITRATE_NITRITE SENSOR PROTEIN NARQ"/>
    <property type="match status" value="1"/>
</dbReference>
<dbReference type="SMART" id="SM00387">
    <property type="entry name" value="HATPase_c"/>
    <property type="match status" value="1"/>
</dbReference>
<evidence type="ECO:0000256" key="8">
    <source>
        <dbReference type="ARBA" id="ARBA00023012"/>
    </source>
</evidence>
<evidence type="ECO:0000313" key="10">
    <source>
        <dbReference type="EMBL" id="BCO27235.1"/>
    </source>
</evidence>
<evidence type="ECO:0000256" key="1">
    <source>
        <dbReference type="ARBA" id="ARBA00000085"/>
    </source>
</evidence>
<protein>
    <recommendedName>
        <fullName evidence="2">histidine kinase</fullName>
        <ecNumber evidence="2">2.7.13.3</ecNumber>
    </recommendedName>
</protein>
<dbReference type="Gene3D" id="3.30.565.10">
    <property type="entry name" value="Histidine kinase-like ATPase, C-terminal domain"/>
    <property type="match status" value="1"/>
</dbReference>
<evidence type="ECO:0000313" key="11">
    <source>
        <dbReference type="Proteomes" id="UP000824366"/>
    </source>
</evidence>
<dbReference type="Gene3D" id="1.20.5.1930">
    <property type="match status" value="1"/>
</dbReference>
<dbReference type="InterPro" id="IPR003594">
    <property type="entry name" value="HATPase_dom"/>
</dbReference>
<evidence type="ECO:0000256" key="4">
    <source>
        <dbReference type="ARBA" id="ARBA00022679"/>
    </source>
</evidence>
<dbReference type="PROSITE" id="PS50109">
    <property type="entry name" value="HIS_KIN"/>
    <property type="match status" value="1"/>
</dbReference>
<accession>A0ABN6D5D9</accession>
<keyword evidence="4" id="KW-0808">Transferase</keyword>
<dbReference type="InterPro" id="IPR011712">
    <property type="entry name" value="Sig_transdc_His_kin_sub3_dim/P"/>
</dbReference>
<dbReference type="InterPro" id="IPR029016">
    <property type="entry name" value="GAF-like_dom_sf"/>
</dbReference>
<dbReference type="SUPFAM" id="SSF55781">
    <property type="entry name" value="GAF domain-like"/>
    <property type="match status" value="1"/>
</dbReference>